<reference evidence="9" key="1">
    <citation type="journal article" date="2009" name="Environ. Microbiol.">
        <title>Contribution of mobile genetic elements to Desulfovibrio vulgaris genome plasticity.</title>
        <authorList>
            <person name="Walker C.B."/>
            <person name="Stolyar S."/>
            <person name="Chivian D."/>
            <person name="Pinel N."/>
            <person name="Gabster J.A."/>
            <person name="Dehal P.S."/>
            <person name="He Z."/>
            <person name="Yang Z.K."/>
            <person name="Yen H.C."/>
            <person name="Zhou J."/>
            <person name="Wall J.D."/>
            <person name="Hazen T.C."/>
            <person name="Arkin A.P."/>
            <person name="Stahl D.A."/>
        </authorList>
    </citation>
    <scope>NUCLEOTIDE SEQUENCE [LARGE SCALE GENOMIC DNA]</scope>
    <source>
        <strain evidence="9">DP4</strain>
    </source>
</reference>
<dbReference type="HOGENOM" id="CLU_018816_2_1_7"/>
<evidence type="ECO:0000259" key="6">
    <source>
        <dbReference type="Pfam" id="PF25944"/>
    </source>
</evidence>
<evidence type="ECO:0000256" key="3">
    <source>
        <dbReference type="SAM" id="MobiDB-lite"/>
    </source>
</evidence>
<feature type="domain" description="Multidrug resistance protein MdtA-like C-terminal permuted SH3" evidence="7">
    <location>
        <begin position="304"/>
        <end position="365"/>
    </location>
</feature>
<dbReference type="InterPro" id="IPR058627">
    <property type="entry name" value="MdtA-like_C"/>
</dbReference>
<organism evidence="8 9">
    <name type="scientific">Nitratidesulfovibrio vulgaris (strain DP4)</name>
    <name type="common">Desulfovibrio vulgaris</name>
    <dbReference type="NCBI Taxonomy" id="391774"/>
    <lineage>
        <taxon>Bacteria</taxon>
        <taxon>Pseudomonadati</taxon>
        <taxon>Thermodesulfobacteriota</taxon>
        <taxon>Desulfovibrionia</taxon>
        <taxon>Desulfovibrionales</taxon>
        <taxon>Desulfovibrionaceae</taxon>
        <taxon>Nitratidesulfovibrio</taxon>
    </lineage>
</organism>
<dbReference type="Gene3D" id="1.10.287.470">
    <property type="entry name" value="Helix hairpin bin"/>
    <property type="match status" value="1"/>
</dbReference>
<dbReference type="NCBIfam" id="TIGR01730">
    <property type="entry name" value="RND_mfp"/>
    <property type="match status" value="1"/>
</dbReference>
<dbReference type="KEGG" id="dvl:Dvul_0497"/>
<dbReference type="Gene3D" id="2.40.30.170">
    <property type="match status" value="1"/>
</dbReference>
<feature type="region of interest" description="Disordered" evidence="3">
    <location>
        <begin position="377"/>
        <end position="423"/>
    </location>
</feature>
<evidence type="ECO:0000313" key="8">
    <source>
        <dbReference type="EMBL" id="ABM27520.1"/>
    </source>
</evidence>
<dbReference type="Gene3D" id="2.40.420.20">
    <property type="match status" value="1"/>
</dbReference>
<proteinExistence type="inferred from homology"/>
<dbReference type="GO" id="GO:0046677">
    <property type="term" value="P:response to antibiotic"/>
    <property type="evidence" value="ECO:0007669"/>
    <property type="project" value="TreeGrafter"/>
</dbReference>
<dbReference type="Pfam" id="PF25944">
    <property type="entry name" value="Beta-barrel_RND"/>
    <property type="match status" value="1"/>
</dbReference>
<feature type="domain" description="Multidrug resistance protein MdtA-like barrel-sandwich hybrid" evidence="5">
    <location>
        <begin position="64"/>
        <end position="205"/>
    </location>
</feature>
<dbReference type="Proteomes" id="UP000009173">
    <property type="component" value="Chromosome"/>
</dbReference>
<dbReference type="EMBL" id="CP000527">
    <property type="protein sequence ID" value="ABM27520.1"/>
    <property type="molecule type" value="Genomic_DNA"/>
</dbReference>
<dbReference type="GO" id="GO:0005886">
    <property type="term" value="C:plasma membrane"/>
    <property type="evidence" value="ECO:0007669"/>
    <property type="project" value="UniProtKB-SubCell"/>
</dbReference>
<dbReference type="AlphaFoldDB" id="A0A0H3A7Q0"/>
<name>A0A0H3A7Q0_NITV4</name>
<protein>
    <submittedName>
        <fullName evidence="8">Efflux transporter, RND family, MFP subunit</fullName>
    </submittedName>
</protein>
<evidence type="ECO:0000256" key="2">
    <source>
        <dbReference type="ARBA" id="ARBA00009477"/>
    </source>
</evidence>
<dbReference type="InterPro" id="IPR058626">
    <property type="entry name" value="MdtA-like_b-barrel"/>
</dbReference>
<dbReference type="InterPro" id="IPR006143">
    <property type="entry name" value="RND_pump_MFP"/>
</dbReference>
<dbReference type="RefSeq" id="WP_011791653.1">
    <property type="nucleotide sequence ID" value="NC_008751.1"/>
</dbReference>
<dbReference type="Gene3D" id="2.40.50.100">
    <property type="match status" value="1"/>
</dbReference>
<feature type="domain" description="Multidrug resistance protein MdtA-like alpha-helical hairpin" evidence="4">
    <location>
        <begin position="104"/>
        <end position="172"/>
    </location>
</feature>
<evidence type="ECO:0000313" key="9">
    <source>
        <dbReference type="Proteomes" id="UP000009173"/>
    </source>
</evidence>
<evidence type="ECO:0000259" key="4">
    <source>
        <dbReference type="Pfam" id="PF25876"/>
    </source>
</evidence>
<dbReference type="PANTHER" id="PTHR30158:SF3">
    <property type="entry name" value="MULTIDRUG EFFLUX PUMP SUBUNIT ACRA-RELATED"/>
    <property type="match status" value="1"/>
</dbReference>
<dbReference type="Pfam" id="PF25967">
    <property type="entry name" value="RND-MFP_C"/>
    <property type="match status" value="1"/>
</dbReference>
<evidence type="ECO:0000259" key="7">
    <source>
        <dbReference type="Pfam" id="PF25967"/>
    </source>
</evidence>
<dbReference type="Pfam" id="PF25917">
    <property type="entry name" value="BSH_RND"/>
    <property type="match status" value="1"/>
</dbReference>
<evidence type="ECO:0000256" key="1">
    <source>
        <dbReference type="ARBA" id="ARBA00004196"/>
    </source>
</evidence>
<comment type="similarity">
    <text evidence="2">Belongs to the membrane fusion protein (MFP) (TC 8.A.1) family.</text>
</comment>
<sequence precursor="true">MRDKSRTTLLIVLVMLVAVLAGCNQEQRATGPAPEPEVATVVVRPRPVTLTTELPGRISALLVSEVRPQVGGIIQKRLFREGADVKAGDVLYQIDPAVYRAAHDSALASLARAEAALEPARLKAERYADLVKVNGVSKQDNDDAQAAYGQAKAEVAAARAAVQKARIDLDYTRVTAPVSGRIGRSSVTPGALVTANQATPLATVQQTDPVYVDVTQSTGDLLRLRRALADGKLRKAGADGAKVKLLFEDGTTYAQEGALQFSDITVDPGTSVVTLRALFPNPRRDLLPGLYVRAVLEEGVNEHAILVPQAAVTRDSKGNPVVMLVSAGNTVERRSIRVERVVGSDWLVGDGLAEGDRVIVEGLQKIRPGAKVRVVDAGPPPASAAASATAPAPGTASDPAPAAPAGAASAGNATTGAAPAAKQ</sequence>
<dbReference type="InterPro" id="IPR058624">
    <property type="entry name" value="MdtA-like_HH"/>
</dbReference>
<dbReference type="PROSITE" id="PS51257">
    <property type="entry name" value="PROKAR_LIPOPROTEIN"/>
    <property type="match status" value="1"/>
</dbReference>
<gene>
    <name evidence="8" type="ordered locus">Dvul_0497</name>
</gene>
<feature type="domain" description="Multidrug resistance protein MdtA-like beta-barrel" evidence="6">
    <location>
        <begin position="209"/>
        <end position="299"/>
    </location>
</feature>
<feature type="compositionally biased region" description="Low complexity" evidence="3">
    <location>
        <begin position="383"/>
        <end position="423"/>
    </location>
</feature>
<comment type="subcellular location">
    <subcellularLocation>
        <location evidence="1">Cell envelope</location>
    </subcellularLocation>
</comment>
<dbReference type="Pfam" id="PF25876">
    <property type="entry name" value="HH_MFP_RND"/>
    <property type="match status" value="1"/>
</dbReference>
<dbReference type="FunFam" id="2.40.420.20:FF:000001">
    <property type="entry name" value="Efflux RND transporter periplasmic adaptor subunit"/>
    <property type="match status" value="1"/>
</dbReference>
<dbReference type="InterPro" id="IPR058625">
    <property type="entry name" value="MdtA-like_BSH"/>
</dbReference>
<dbReference type="SUPFAM" id="SSF111369">
    <property type="entry name" value="HlyD-like secretion proteins"/>
    <property type="match status" value="1"/>
</dbReference>
<evidence type="ECO:0000259" key="5">
    <source>
        <dbReference type="Pfam" id="PF25917"/>
    </source>
</evidence>
<dbReference type="PANTHER" id="PTHR30158">
    <property type="entry name" value="ACRA/E-RELATED COMPONENT OF DRUG EFFLUX TRANSPORTER"/>
    <property type="match status" value="1"/>
</dbReference>
<accession>A0A0H3A7Q0</accession>
<dbReference type="GO" id="GO:0022857">
    <property type="term" value="F:transmembrane transporter activity"/>
    <property type="evidence" value="ECO:0007669"/>
    <property type="project" value="InterPro"/>
</dbReference>